<evidence type="ECO:0000313" key="2">
    <source>
        <dbReference type="EMBL" id="BDU77214.1"/>
    </source>
</evidence>
<dbReference type="SUPFAM" id="SSF49452">
    <property type="entry name" value="Starch-binding domain-like"/>
    <property type="match status" value="1"/>
</dbReference>
<proteinExistence type="predicted"/>
<dbReference type="Pfam" id="PF14321">
    <property type="entry name" value="DUF4382"/>
    <property type="match status" value="1"/>
</dbReference>
<organism evidence="2 3">
    <name type="scientific">Mesoterricola sediminis</name>
    <dbReference type="NCBI Taxonomy" id="2927980"/>
    <lineage>
        <taxon>Bacteria</taxon>
        <taxon>Pseudomonadati</taxon>
        <taxon>Acidobacteriota</taxon>
        <taxon>Holophagae</taxon>
        <taxon>Holophagales</taxon>
        <taxon>Holophagaceae</taxon>
        <taxon>Mesoterricola</taxon>
    </lineage>
</organism>
<sequence>MRKLIILPAAAALAGFLGCTSNSGSSSSGTLSVHMVDGPTSAYKSVLLDVTSIEISKDGGSWTTLGTWTGGPIDLLTLTGGISQTLAQGVTLSSGVYGQMRLHLGTNNSVVLQDGSSHALTVPSGLQTGLKLVGNFNVQAGTTADIWIDFDAAHSIQVVGAGNSGKYMLRPVVFCYDKAVTGSVSGTLTDAADNSALAGVTVYAETLDNAGNASVVRSTVTDASGKYTLDLLPVGGTYFVVTMPATATKVYSPKASAATPITVAAPVATYSAAFTASLVSGTAGGTVTPLATTDQSDAAYLLATFASGGSTANFIVRRDVAAVGATETFNFGTVPAAAYFVTGVRATTASDGTVTRVVSNPAIVPLVVPDGGAGTAALAF</sequence>
<dbReference type="Gene3D" id="2.60.40.10">
    <property type="entry name" value="Immunoglobulins"/>
    <property type="match status" value="1"/>
</dbReference>
<name>A0AA48GT49_9BACT</name>
<dbReference type="AlphaFoldDB" id="A0AA48GT49"/>
<keyword evidence="3" id="KW-1185">Reference proteome</keyword>
<dbReference type="PROSITE" id="PS51257">
    <property type="entry name" value="PROKAR_LIPOPROTEIN"/>
    <property type="match status" value="1"/>
</dbReference>
<reference evidence="2" key="1">
    <citation type="journal article" date="2023" name="Int. J. Syst. Evol. Microbiol.">
        <title>Mesoterricola silvestris gen. nov., sp. nov., Mesoterricola sediminis sp. nov., Geothrix oryzae sp. nov., Geothrix edaphica sp. nov., Geothrix rubra sp. nov., and Geothrix limicola sp. nov., six novel members of Acidobacteriota isolated from soils.</title>
        <authorList>
            <person name="Itoh H."/>
            <person name="Sugisawa Y."/>
            <person name="Mise K."/>
            <person name="Xu Z."/>
            <person name="Kuniyasu M."/>
            <person name="Ushijima N."/>
            <person name="Kawano K."/>
            <person name="Kobayashi E."/>
            <person name="Shiratori Y."/>
            <person name="Masuda Y."/>
            <person name="Senoo K."/>
        </authorList>
    </citation>
    <scope>NUCLEOTIDE SEQUENCE</scope>
    <source>
        <strain evidence="2">W786</strain>
    </source>
</reference>
<dbReference type="EMBL" id="AP027081">
    <property type="protein sequence ID" value="BDU77214.1"/>
    <property type="molecule type" value="Genomic_DNA"/>
</dbReference>
<dbReference type="InterPro" id="IPR013783">
    <property type="entry name" value="Ig-like_fold"/>
</dbReference>
<evidence type="ECO:0000313" key="3">
    <source>
        <dbReference type="Proteomes" id="UP001228113"/>
    </source>
</evidence>
<dbReference type="GO" id="GO:0030246">
    <property type="term" value="F:carbohydrate binding"/>
    <property type="evidence" value="ECO:0007669"/>
    <property type="project" value="InterPro"/>
</dbReference>
<gene>
    <name evidence="2" type="ORF">METESE_21720</name>
</gene>
<dbReference type="Pfam" id="PF13620">
    <property type="entry name" value="CarboxypepD_reg"/>
    <property type="match status" value="1"/>
</dbReference>
<dbReference type="Proteomes" id="UP001228113">
    <property type="component" value="Chromosome"/>
</dbReference>
<dbReference type="KEGG" id="msea:METESE_21720"/>
<dbReference type="RefSeq" id="WP_316410147.1">
    <property type="nucleotide sequence ID" value="NZ_AP027081.1"/>
</dbReference>
<dbReference type="InterPro" id="IPR013784">
    <property type="entry name" value="Carb-bd-like_fold"/>
</dbReference>
<feature type="domain" description="DUF4382" evidence="1">
    <location>
        <begin position="28"/>
        <end position="171"/>
    </location>
</feature>
<dbReference type="InterPro" id="IPR025491">
    <property type="entry name" value="DUF4382"/>
</dbReference>
<protein>
    <recommendedName>
        <fullName evidence="1">DUF4382 domain-containing protein</fullName>
    </recommendedName>
</protein>
<accession>A0AA48GT49</accession>
<evidence type="ECO:0000259" key="1">
    <source>
        <dbReference type="Pfam" id="PF14321"/>
    </source>
</evidence>